<accession>A0ACC4EAM4</accession>
<reference evidence="1" key="1">
    <citation type="submission" date="2024-12" db="EMBL/GenBank/DDBJ databases">
        <title>Comparative genomics and development of molecular markers within Purpureocillium lilacinum and among Purpureocillium species.</title>
        <authorList>
            <person name="Yeh Z.-Y."/>
            <person name="Ni N.-T."/>
            <person name="Lo P.-H."/>
            <person name="Mushyakhwo K."/>
            <person name="Lin C.-F."/>
            <person name="Nai Y.-S."/>
        </authorList>
    </citation>
    <scope>NUCLEOTIDE SEQUENCE</scope>
    <source>
        <strain evidence="1">NCHU-NPUST-175</strain>
    </source>
</reference>
<gene>
    <name evidence="1" type="ORF">ACCO45_001572</name>
</gene>
<dbReference type="EMBL" id="JBGNUJ010000002">
    <property type="protein sequence ID" value="KAL3964568.1"/>
    <property type="molecule type" value="Genomic_DNA"/>
</dbReference>
<dbReference type="Proteomes" id="UP001638806">
    <property type="component" value="Unassembled WGS sequence"/>
</dbReference>
<comment type="caution">
    <text evidence="1">The sequence shown here is derived from an EMBL/GenBank/DDBJ whole genome shotgun (WGS) entry which is preliminary data.</text>
</comment>
<evidence type="ECO:0000313" key="1">
    <source>
        <dbReference type="EMBL" id="KAL3964568.1"/>
    </source>
</evidence>
<evidence type="ECO:0000313" key="2">
    <source>
        <dbReference type="Proteomes" id="UP001638806"/>
    </source>
</evidence>
<protein>
    <submittedName>
        <fullName evidence="1">Uncharacterized protein</fullName>
    </submittedName>
</protein>
<keyword evidence="2" id="KW-1185">Reference proteome</keyword>
<proteinExistence type="predicted"/>
<organism evidence="1 2">
    <name type="scientific">Purpureocillium lilacinum</name>
    <name type="common">Paecilomyces lilacinus</name>
    <dbReference type="NCBI Taxonomy" id="33203"/>
    <lineage>
        <taxon>Eukaryota</taxon>
        <taxon>Fungi</taxon>
        <taxon>Dikarya</taxon>
        <taxon>Ascomycota</taxon>
        <taxon>Pezizomycotina</taxon>
        <taxon>Sordariomycetes</taxon>
        <taxon>Hypocreomycetidae</taxon>
        <taxon>Hypocreales</taxon>
        <taxon>Ophiocordycipitaceae</taxon>
        <taxon>Purpureocillium</taxon>
    </lineage>
</organism>
<name>A0ACC4EAM4_PURLI</name>
<sequence>MSFPPSRQPRGNLDGLAVAVECLSEWWVRRTGERGWACDACVLCARAQSHDDRWAQRESVAQDARHGIGPRPKSGESTAALAVAGQKEAKASLMKKVPRGAAAARAAKEQALKLRSSYLVPRTIGASLAHGVEGPGQLHFAASGDPASPRRRFARPLSHGTKGREGPDEDPRAAGPGIGAIGGALRRADIASSGASQVGENDIVATISFGRCCSRLALDWGAGSVTRSASVGLGAYTWCVACRVRGCRAWTDVEAMSTGISAVPAPRSDTGDLSNCRSHQPHRESSFVDGWTRRATRIITRWSEPPRIAPQMAPQTEQLSRVVGDRIRRHDDGGTQSFDLHDHLAHASPACQQYAVVRGAQRRSGSSYQSVIGT</sequence>